<comment type="caution">
    <text evidence="1">The sequence shown here is derived from an EMBL/GenBank/DDBJ whole genome shotgun (WGS) entry which is preliminary data.</text>
</comment>
<organism evidence="1 2">
    <name type="scientific">Candidatus Alectryocaccomicrobium excrementavium</name>
    <dbReference type="NCBI Taxonomy" id="2840668"/>
    <lineage>
        <taxon>Bacteria</taxon>
        <taxon>Bacillati</taxon>
        <taxon>Bacillota</taxon>
        <taxon>Clostridia</taxon>
        <taxon>Candidatus Alectryocaccomicrobium</taxon>
    </lineage>
</organism>
<accession>A0A9D1K670</accession>
<evidence type="ECO:0000313" key="2">
    <source>
        <dbReference type="Proteomes" id="UP000824140"/>
    </source>
</evidence>
<reference evidence="1" key="2">
    <citation type="journal article" date="2021" name="PeerJ">
        <title>Extensive microbial diversity within the chicken gut microbiome revealed by metagenomics and culture.</title>
        <authorList>
            <person name="Gilroy R."/>
            <person name="Ravi A."/>
            <person name="Getino M."/>
            <person name="Pursley I."/>
            <person name="Horton D.L."/>
            <person name="Alikhan N.F."/>
            <person name="Baker D."/>
            <person name="Gharbi K."/>
            <person name="Hall N."/>
            <person name="Watson M."/>
            <person name="Adriaenssens E.M."/>
            <person name="Foster-Nyarko E."/>
            <person name="Jarju S."/>
            <person name="Secka A."/>
            <person name="Antonio M."/>
            <person name="Oren A."/>
            <person name="Chaudhuri R.R."/>
            <person name="La Ragione R."/>
            <person name="Hildebrand F."/>
            <person name="Pallen M.J."/>
        </authorList>
    </citation>
    <scope>NUCLEOTIDE SEQUENCE</scope>
    <source>
        <strain evidence="1">13766</strain>
    </source>
</reference>
<sequence length="233" mass="25007">MTDADSLEDWRAYLAAQYAAGTPVTVVYELAAPETEALTAVTAITPVKGQISIITDADALSASIAGSGWETVNDTTDVRMALADVDTDLEALAAELGLLDGQVGQIAEQIITPDEIKNIVVEMDEYKAMATTVSQTASDLEFARTQIAEVDGRVLTIEEYVRISGSNVDIGRSDSKTQLHLDNEGWDILEDGRANISARDNKVSAPRMDVSEALMMGGMVFRSGGGHLRLQKR</sequence>
<gene>
    <name evidence="1" type="ORF">IAA84_01155</name>
</gene>
<dbReference type="AlphaFoldDB" id="A0A9D1K670"/>
<name>A0A9D1K670_9FIRM</name>
<reference evidence="1" key="1">
    <citation type="submission" date="2020-10" db="EMBL/GenBank/DDBJ databases">
        <authorList>
            <person name="Gilroy R."/>
        </authorList>
    </citation>
    <scope>NUCLEOTIDE SEQUENCE</scope>
    <source>
        <strain evidence="1">13766</strain>
    </source>
</reference>
<dbReference type="Proteomes" id="UP000824140">
    <property type="component" value="Unassembled WGS sequence"/>
</dbReference>
<protein>
    <submittedName>
        <fullName evidence="1">Uncharacterized protein</fullName>
    </submittedName>
</protein>
<evidence type="ECO:0000313" key="1">
    <source>
        <dbReference type="EMBL" id="HIS91603.1"/>
    </source>
</evidence>
<proteinExistence type="predicted"/>
<dbReference type="EMBL" id="DVJN01000022">
    <property type="protein sequence ID" value="HIS91603.1"/>
    <property type="molecule type" value="Genomic_DNA"/>
</dbReference>